<organism evidence="2 3">
    <name type="scientific">Elysia marginata</name>
    <dbReference type="NCBI Taxonomy" id="1093978"/>
    <lineage>
        <taxon>Eukaryota</taxon>
        <taxon>Metazoa</taxon>
        <taxon>Spiralia</taxon>
        <taxon>Lophotrochozoa</taxon>
        <taxon>Mollusca</taxon>
        <taxon>Gastropoda</taxon>
        <taxon>Heterobranchia</taxon>
        <taxon>Euthyneura</taxon>
        <taxon>Panpulmonata</taxon>
        <taxon>Sacoglossa</taxon>
        <taxon>Placobranchoidea</taxon>
        <taxon>Plakobranchidae</taxon>
        <taxon>Elysia</taxon>
    </lineage>
</organism>
<evidence type="ECO:0000256" key="1">
    <source>
        <dbReference type="SAM" id="MobiDB-lite"/>
    </source>
</evidence>
<proteinExistence type="predicted"/>
<comment type="caution">
    <text evidence="2">The sequence shown here is derived from an EMBL/GenBank/DDBJ whole genome shotgun (WGS) entry which is preliminary data.</text>
</comment>
<dbReference type="Proteomes" id="UP000762676">
    <property type="component" value="Unassembled WGS sequence"/>
</dbReference>
<sequence length="89" mass="9512">MFMSLICLGNGVQITESYLKLGPNNGLLSSSRTMGSSGDREETTAMRRGNQNPVVRARVVSSTLPSPTLTPPCPTDPQQSAREAQTTDT</sequence>
<keyword evidence="3" id="KW-1185">Reference proteome</keyword>
<feature type="region of interest" description="Disordered" evidence="1">
    <location>
        <begin position="23"/>
        <end position="89"/>
    </location>
</feature>
<evidence type="ECO:0000313" key="3">
    <source>
        <dbReference type="Proteomes" id="UP000762676"/>
    </source>
</evidence>
<gene>
    <name evidence="2" type="ORF">ElyMa_000260900</name>
</gene>
<feature type="compositionally biased region" description="Polar residues" evidence="1">
    <location>
        <begin position="26"/>
        <end position="36"/>
    </location>
</feature>
<dbReference type="EMBL" id="BMAT01000538">
    <property type="protein sequence ID" value="GFR67852.1"/>
    <property type="molecule type" value="Genomic_DNA"/>
</dbReference>
<protein>
    <submittedName>
        <fullName evidence="2">Uncharacterized protein</fullName>
    </submittedName>
</protein>
<reference evidence="2 3" key="1">
    <citation type="journal article" date="2021" name="Elife">
        <title>Chloroplast acquisition without the gene transfer in kleptoplastic sea slugs, Plakobranchus ocellatus.</title>
        <authorList>
            <person name="Maeda T."/>
            <person name="Takahashi S."/>
            <person name="Yoshida T."/>
            <person name="Shimamura S."/>
            <person name="Takaki Y."/>
            <person name="Nagai Y."/>
            <person name="Toyoda A."/>
            <person name="Suzuki Y."/>
            <person name="Arimoto A."/>
            <person name="Ishii H."/>
            <person name="Satoh N."/>
            <person name="Nishiyama T."/>
            <person name="Hasebe M."/>
            <person name="Maruyama T."/>
            <person name="Minagawa J."/>
            <person name="Obokata J."/>
            <person name="Shigenobu S."/>
        </authorList>
    </citation>
    <scope>NUCLEOTIDE SEQUENCE [LARGE SCALE GENOMIC DNA]</scope>
</reference>
<evidence type="ECO:0000313" key="2">
    <source>
        <dbReference type="EMBL" id="GFR67852.1"/>
    </source>
</evidence>
<accession>A0AAV4F374</accession>
<dbReference type="AlphaFoldDB" id="A0AAV4F374"/>
<name>A0AAV4F374_9GAST</name>
<feature type="compositionally biased region" description="Polar residues" evidence="1">
    <location>
        <begin position="78"/>
        <end position="89"/>
    </location>
</feature>